<feature type="domain" description="DUF6894" evidence="1">
    <location>
        <begin position="2"/>
        <end position="53"/>
    </location>
</feature>
<sequence length="69" mass="7557">MIRDEEGILVSDIDAALIAAMEVIQKLRAQDDVSAAEWQGWRLEITDGAGKVTESLSLDDPLSTKSLRD</sequence>
<protein>
    <recommendedName>
        <fullName evidence="1">DUF6894 domain-containing protein</fullName>
    </recommendedName>
</protein>
<proteinExistence type="predicted"/>
<organism evidence="2 3">
    <name type="scientific">Microvirga aerilata</name>
    <dbReference type="NCBI Taxonomy" id="670292"/>
    <lineage>
        <taxon>Bacteria</taxon>
        <taxon>Pseudomonadati</taxon>
        <taxon>Pseudomonadota</taxon>
        <taxon>Alphaproteobacteria</taxon>
        <taxon>Hyphomicrobiales</taxon>
        <taxon>Methylobacteriaceae</taxon>
        <taxon>Microvirga</taxon>
    </lineage>
</organism>
<gene>
    <name evidence="2" type="ORF">JKG68_27695</name>
</gene>
<evidence type="ECO:0000259" key="1">
    <source>
        <dbReference type="Pfam" id="PF21834"/>
    </source>
</evidence>
<name>A0A937CZ23_9HYPH</name>
<dbReference type="AlphaFoldDB" id="A0A937CZ23"/>
<dbReference type="EMBL" id="JAEQMY010000103">
    <property type="protein sequence ID" value="MBL0407698.1"/>
    <property type="molecule type" value="Genomic_DNA"/>
</dbReference>
<keyword evidence="3" id="KW-1185">Reference proteome</keyword>
<reference evidence="2" key="1">
    <citation type="submission" date="2021-01" db="EMBL/GenBank/DDBJ databases">
        <title>Microvirga sp.</title>
        <authorList>
            <person name="Kim M.K."/>
        </authorList>
    </citation>
    <scope>NUCLEOTIDE SEQUENCE</scope>
    <source>
        <strain evidence="2">5420S-16</strain>
    </source>
</reference>
<dbReference type="Proteomes" id="UP000605848">
    <property type="component" value="Unassembled WGS sequence"/>
</dbReference>
<comment type="caution">
    <text evidence="2">The sequence shown here is derived from an EMBL/GenBank/DDBJ whole genome shotgun (WGS) entry which is preliminary data.</text>
</comment>
<dbReference type="InterPro" id="IPR054189">
    <property type="entry name" value="DUF6894"/>
</dbReference>
<accession>A0A937CZ23</accession>
<evidence type="ECO:0000313" key="2">
    <source>
        <dbReference type="EMBL" id="MBL0407698.1"/>
    </source>
</evidence>
<evidence type="ECO:0000313" key="3">
    <source>
        <dbReference type="Proteomes" id="UP000605848"/>
    </source>
</evidence>
<dbReference type="Pfam" id="PF21834">
    <property type="entry name" value="DUF6894"/>
    <property type="match status" value="1"/>
</dbReference>